<sequence>MTIQDVINLARFGELSGVNIKDNDTALVAFINMGMIEIYKRFTLKMEEHIVPLVEGQTLYALPDDFMYPYSAHKEVEIGSIKRDEEVPINDEDEPLSIFFPNHREVQIPAGVTGGFISIIYVAKPEKYSETNLEAELDLPDALIDCLLHYIGYRAYLGIRTDGQAANNAHYSRFERSVAKAKELGVAPSTDTYRMIDRLADRGFV</sequence>
<evidence type="ECO:0000313" key="1">
    <source>
        <dbReference type="EMBL" id="KEQ05569.1"/>
    </source>
</evidence>
<dbReference type="EMBL" id="JOKJ01000019">
    <property type="protein sequence ID" value="KEQ05569.1"/>
    <property type="molecule type" value="Genomic_DNA"/>
</dbReference>
<dbReference type="InterPro" id="IPR056209">
    <property type="entry name" value="SU10_adaptor"/>
</dbReference>
<gene>
    <name evidence="1" type="ORF">GV68_08545</name>
</gene>
<comment type="caution">
    <text evidence="1">The sequence shown here is derived from an EMBL/GenBank/DDBJ whole genome shotgun (WGS) entry which is preliminary data.</text>
</comment>
<protein>
    <recommendedName>
        <fullName evidence="3">30 kDa protein</fullName>
    </recommendedName>
</protein>
<accession>A0A922TAG2</accession>
<reference evidence="1 2" key="1">
    <citation type="submission" date="2014-06" db="EMBL/GenBank/DDBJ databases">
        <title>Rhizobium pelagicum/R2-400B4.</title>
        <authorList>
            <person name="Kimes N.E."/>
            <person name="Lopez-Perez M."/>
        </authorList>
    </citation>
    <scope>NUCLEOTIDE SEQUENCE [LARGE SCALE GENOMIC DNA]</scope>
    <source>
        <strain evidence="1 2">R2-400B4</strain>
    </source>
</reference>
<name>A0A922TAG2_9HYPH</name>
<organism evidence="1 2">
    <name type="scientific">Pseudorhizobium pelagicum</name>
    <dbReference type="NCBI Taxonomy" id="1509405"/>
    <lineage>
        <taxon>Bacteria</taxon>
        <taxon>Pseudomonadati</taxon>
        <taxon>Pseudomonadota</taxon>
        <taxon>Alphaproteobacteria</taxon>
        <taxon>Hyphomicrobiales</taxon>
        <taxon>Rhizobiaceae</taxon>
        <taxon>Rhizobium/Agrobacterium group</taxon>
        <taxon>Pseudorhizobium</taxon>
    </lineage>
</organism>
<evidence type="ECO:0000313" key="2">
    <source>
        <dbReference type="Proteomes" id="UP000052167"/>
    </source>
</evidence>
<dbReference type="Pfam" id="PF24175">
    <property type="entry name" value="SU10_adaptor"/>
    <property type="match status" value="1"/>
</dbReference>
<dbReference type="Proteomes" id="UP000052167">
    <property type="component" value="Unassembled WGS sequence"/>
</dbReference>
<proteinExistence type="predicted"/>
<evidence type="ECO:0008006" key="3">
    <source>
        <dbReference type="Google" id="ProtNLM"/>
    </source>
</evidence>
<keyword evidence="2" id="KW-1185">Reference proteome</keyword>
<dbReference type="RefSeq" id="WP_037189708.1">
    <property type="nucleotide sequence ID" value="NZ_JOKJ01000019.1"/>
</dbReference>
<dbReference type="AlphaFoldDB" id="A0A922TAG2"/>